<dbReference type="OrthoDB" id="444127at2759"/>
<accession>A0A6G1H218</accession>
<dbReference type="PANTHER" id="PTHR46191:SF2">
    <property type="entry name" value="HALOACID DEHALOGENASE-LIKE HYDROLASE DOMAIN-CONTAINING PROTEIN 3"/>
    <property type="match status" value="1"/>
</dbReference>
<dbReference type="InterPro" id="IPR051828">
    <property type="entry name" value="HAD-like_hydrolase_domain"/>
</dbReference>
<dbReference type="SUPFAM" id="SSF56784">
    <property type="entry name" value="HAD-like"/>
    <property type="match status" value="1"/>
</dbReference>
<dbReference type="Gene3D" id="1.10.150.720">
    <property type="entry name" value="Haloacid dehalogenase-like hydrolase"/>
    <property type="match status" value="1"/>
</dbReference>
<evidence type="ECO:0008006" key="3">
    <source>
        <dbReference type="Google" id="ProtNLM"/>
    </source>
</evidence>
<dbReference type="EMBL" id="ML977154">
    <property type="protein sequence ID" value="KAF1987097.1"/>
    <property type="molecule type" value="Genomic_DNA"/>
</dbReference>
<evidence type="ECO:0000313" key="2">
    <source>
        <dbReference type="Proteomes" id="UP000800041"/>
    </source>
</evidence>
<reference evidence="1" key="1">
    <citation type="journal article" date="2020" name="Stud. Mycol.">
        <title>101 Dothideomycetes genomes: a test case for predicting lifestyles and emergence of pathogens.</title>
        <authorList>
            <person name="Haridas S."/>
            <person name="Albert R."/>
            <person name="Binder M."/>
            <person name="Bloem J."/>
            <person name="Labutti K."/>
            <person name="Salamov A."/>
            <person name="Andreopoulos B."/>
            <person name="Baker S."/>
            <person name="Barry K."/>
            <person name="Bills G."/>
            <person name="Bluhm B."/>
            <person name="Cannon C."/>
            <person name="Castanera R."/>
            <person name="Culley D."/>
            <person name="Daum C."/>
            <person name="Ezra D."/>
            <person name="Gonzalez J."/>
            <person name="Henrissat B."/>
            <person name="Kuo A."/>
            <person name="Liang C."/>
            <person name="Lipzen A."/>
            <person name="Lutzoni F."/>
            <person name="Magnuson J."/>
            <person name="Mondo S."/>
            <person name="Nolan M."/>
            <person name="Ohm R."/>
            <person name="Pangilinan J."/>
            <person name="Park H.-J."/>
            <person name="Ramirez L."/>
            <person name="Alfaro M."/>
            <person name="Sun H."/>
            <person name="Tritt A."/>
            <person name="Yoshinaga Y."/>
            <person name="Zwiers L.-H."/>
            <person name="Turgeon B."/>
            <person name="Goodwin S."/>
            <person name="Spatafora J."/>
            <person name="Crous P."/>
            <person name="Grigoriev I."/>
        </authorList>
    </citation>
    <scope>NUCLEOTIDE SEQUENCE</scope>
    <source>
        <strain evidence="1">CBS 113979</strain>
    </source>
</reference>
<protein>
    <recommendedName>
        <fullName evidence="3">HAD-like protein</fullName>
    </recommendedName>
</protein>
<organism evidence="1 2">
    <name type="scientific">Aulographum hederae CBS 113979</name>
    <dbReference type="NCBI Taxonomy" id="1176131"/>
    <lineage>
        <taxon>Eukaryota</taxon>
        <taxon>Fungi</taxon>
        <taxon>Dikarya</taxon>
        <taxon>Ascomycota</taxon>
        <taxon>Pezizomycotina</taxon>
        <taxon>Dothideomycetes</taxon>
        <taxon>Pleosporomycetidae</taxon>
        <taxon>Aulographales</taxon>
        <taxon>Aulographaceae</taxon>
    </lineage>
</organism>
<sequence>MRTTQTLRSTQPRTPRNLLLCFDAFGTLFTPRSSVPLQYIQLGRHHGINVSEAELKKSFSSAFKSASSAHPNYGKNSGLAPKEWWSNVIRNTFTPFLGHPRKTVPTDLIRDLLHRFCSREGYELYPDILPFFQRLREYKTNSRALAEAQKDGTWPFTNTVVGVITNSDDRVPGVLRSLGLTVSPLSIMRTEVGKENLGDDVAFTVLSYDAGVEKPHPDIFRRASELFESTLHMRTRDHVEKPDLSSYEKVYVGDDLEKDMFGAVDSGEGWKGVLMDRTGSLNEEGETFGPVDERLVKRVQDGRETEMNVMVVRDLRGWKGP</sequence>
<dbReference type="InterPro" id="IPR036412">
    <property type="entry name" value="HAD-like_sf"/>
</dbReference>
<proteinExistence type="predicted"/>
<evidence type="ECO:0000313" key="1">
    <source>
        <dbReference type="EMBL" id="KAF1987097.1"/>
    </source>
</evidence>
<dbReference type="InterPro" id="IPR023214">
    <property type="entry name" value="HAD_sf"/>
</dbReference>
<dbReference type="InterPro" id="IPR044924">
    <property type="entry name" value="HAD-SF_hydro_IA_REG-2-like_cap"/>
</dbReference>
<dbReference type="Pfam" id="PF00702">
    <property type="entry name" value="Hydrolase"/>
    <property type="match status" value="1"/>
</dbReference>
<dbReference type="PANTHER" id="PTHR46191">
    <property type="match status" value="1"/>
</dbReference>
<keyword evidence="2" id="KW-1185">Reference proteome</keyword>
<dbReference type="AlphaFoldDB" id="A0A6G1H218"/>
<dbReference type="Proteomes" id="UP000800041">
    <property type="component" value="Unassembled WGS sequence"/>
</dbReference>
<name>A0A6G1H218_9PEZI</name>
<dbReference type="GO" id="GO:0005634">
    <property type="term" value="C:nucleus"/>
    <property type="evidence" value="ECO:0007669"/>
    <property type="project" value="TreeGrafter"/>
</dbReference>
<gene>
    <name evidence="1" type="ORF">K402DRAFT_393262</name>
</gene>
<dbReference type="Gene3D" id="3.40.50.1000">
    <property type="entry name" value="HAD superfamily/HAD-like"/>
    <property type="match status" value="1"/>
</dbReference>